<dbReference type="GO" id="GO:0006307">
    <property type="term" value="P:DNA alkylation repair"/>
    <property type="evidence" value="ECO:0007669"/>
    <property type="project" value="TreeGrafter"/>
</dbReference>
<keyword evidence="2" id="KW-0234">DNA repair</keyword>
<dbReference type="Pfam" id="PF00730">
    <property type="entry name" value="HhH-GPD"/>
    <property type="match status" value="1"/>
</dbReference>
<feature type="compositionally biased region" description="Low complexity" evidence="3">
    <location>
        <begin position="189"/>
        <end position="214"/>
    </location>
</feature>
<dbReference type="AlphaFoldDB" id="A0A6T8T4L8"/>
<dbReference type="GO" id="GO:0006285">
    <property type="term" value="P:base-excision repair, AP site formation"/>
    <property type="evidence" value="ECO:0007669"/>
    <property type="project" value="TreeGrafter"/>
</dbReference>
<dbReference type="CDD" id="cd00056">
    <property type="entry name" value="ENDO3c"/>
    <property type="match status" value="1"/>
</dbReference>
<dbReference type="PANTHER" id="PTHR43003:SF5">
    <property type="entry name" value="DNA-3-METHYLADENINE GLYCOSYLASE"/>
    <property type="match status" value="1"/>
</dbReference>
<dbReference type="InterPro" id="IPR051912">
    <property type="entry name" value="Alkylbase_DNA_Glycosylase/TA"/>
</dbReference>
<protein>
    <recommendedName>
        <fullName evidence="4">HhH-GPD domain-containing protein</fullName>
    </recommendedName>
</protein>
<dbReference type="GO" id="GO:0008725">
    <property type="term" value="F:DNA-3-methyladenine glycosylase activity"/>
    <property type="evidence" value="ECO:0007669"/>
    <property type="project" value="TreeGrafter"/>
</dbReference>
<dbReference type="GO" id="GO:0032993">
    <property type="term" value="C:protein-DNA complex"/>
    <property type="evidence" value="ECO:0007669"/>
    <property type="project" value="TreeGrafter"/>
</dbReference>
<dbReference type="Gene3D" id="1.10.1670.10">
    <property type="entry name" value="Helix-hairpin-Helix base-excision DNA repair enzymes (C-terminal)"/>
    <property type="match status" value="1"/>
</dbReference>
<evidence type="ECO:0000259" key="4">
    <source>
        <dbReference type="SMART" id="SM00478"/>
    </source>
</evidence>
<proteinExistence type="predicted"/>
<evidence type="ECO:0000313" key="6">
    <source>
        <dbReference type="EMBL" id="CAD8684927.1"/>
    </source>
</evidence>
<evidence type="ECO:0000256" key="3">
    <source>
        <dbReference type="SAM" id="MobiDB-lite"/>
    </source>
</evidence>
<dbReference type="GO" id="GO:0005634">
    <property type="term" value="C:nucleus"/>
    <property type="evidence" value="ECO:0007669"/>
    <property type="project" value="TreeGrafter"/>
</dbReference>
<dbReference type="PANTHER" id="PTHR43003">
    <property type="entry name" value="DNA-3-METHYLADENINE GLYCOSYLASE"/>
    <property type="match status" value="1"/>
</dbReference>
<organism evidence="5">
    <name type="scientific">Chlamydomonas leiostraca</name>
    <dbReference type="NCBI Taxonomy" id="1034604"/>
    <lineage>
        <taxon>Eukaryota</taxon>
        <taxon>Viridiplantae</taxon>
        <taxon>Chlorophyta</taxon>
        <taxon>core chlorophytes</taxon>
        <taxon>Chlorophyceae</taxon>
        <taxon>CS clade</taxon>
        <taxon>Chlamydomonadales</taxon>
        <taxon>Chlamydomonadaceae</taxon>
        <taxon>Chlamydomonas</taxon>
    </lineage>
</organism>
<dbReference type="EMBL" id="HBFB01021494">
    <property type="protein sequence ID" value="CAD8684927.1"/>
    <property type="molecule type" value="Transcribed_RNA"/>
</dbReference>
<keyword evidence="1" id="KW-0227">DNA damage</keyword>
<evidence type="ECO:0000256" key="2">
    <source>
        <dbReference type="ARBA" id="ARBA00023204"/>
    </source>
</evidence>
<name>A0A6T8T4L8_9CHLO</name>
<gene>
    <name evidence="5" type="ORF">CLEI1391_LOCUS12054</name>
    <name evidence="6" type="ORF">CLEI1391_LOCUS12055</name>
</gene>
<evidence type="ECO:0000313" key="5">
    <source>
        <dbReference type="EMBL" id="CAD8684926.1"/>
    </source>
</evidence>
<dbReference type="Gene3D" id="1.10.340.30">
    <property type="entry name" value="Hypothetical protein, domain 2"/>
    <property type="match status" value="1"/>
</dbReference>
<dbReference type="InterPro" id="IPR011257">
    <property type="entry name" value="DNA_glycosylase"/>
</dbReference>
<sequence length="373" mass="38765">MTSVALATRRSARLACAPACIIESQQAIEMHDKEDVVHQQTPDAPRKRRRVAPPIAAAAAAAVTTALMAAHSRDQEVEAFRSEQDLVKAMEHLRQADPALAPLIDAHGPPLKLLAQPGASCFMALAKSIVFQQLNGKAAGTIFGRVMALCGTPAQAEPGAPAQPAQLAAGPAGVAAGAAPDLTSPCQVSTQAAQSHAQGSGAGMPGDPAAAAGGDAAPALVLTPEAVLGAEFSALRGCGLSENKARYLVGLARAFSPAHSPQPLTDEVLRRAADEQLVTCLTALHGVGAWTAHMTAMFNLGRPNILPTGDLAVKRGMQALYGLPQEPSPAAMAQLADRWRPYRSLGSWYMWRVMESAASAPKQVKTKKAKAKI</sequence>
<feature type="domain" description="HhH-GPD" evidence="4">
    <location>
        <begin position="210"/>
        <end position="355"/>
    </location>
</feature>
<dbReference type="SUPFAM" id="SSF48150">
    <property type="entry name" value="DNA-glycosylase"/>
    <property type="match status" value="1"/>
</dbReference>
<dbReference type="InterPro" id="IPR023170">
    <property type="entry name" value="HhH_base_excis_C"/>
</dbReference>
<feature type="region of interest" description="Disordered" evidence="3">
    <location>
        <begin position="185"/>
        <end position="214"/>
    </location>
</feature>
<dbReference type="GO" id="GO:0032131">
    <property type="term" value="F:alkylated DNA binding"/>
    <property type="evidence" value="ECO:0007669"/>
    <property type="project" value="TreeGrafter"/>
</dbReference>
<dbReference type="GO" id="GO:0043916">
    <property type="term" value="F:DNA-7-methylguanine glycosylase activity"/>
    <property type="evidence" value="ECO:0007669"/>
    <property type="project" value="TreeGrafter"/>
</dbReference>
<dbReference type="SMART" id="SM00478">
    <property type="entry name" value="ENDO3c"/>
    <property type="match status" value="1"/>
</dbReference>
<reference evidence="5" key="1">
    <citation type="submission" date="2021-01" db="EMBL/GenBank/DDBJ databases">
        <authorList>
            <person name="Corre E."/>
            <person name="Pelletier E."/>
            <person name="Niang G."/>
            <person name="Scheremetjew M."/>
            <person name="Finn R."/>
            <person name="Kale V."/>
            <person name="Holt S."/>
            <person name="Cochrane G."/>
            <person name="Meng A."/>
            <person name="Brown T."/>
            <person name="Cohen L."/>
        </authorList>
    </citation>
    <scope>NUCLEOTIDE SEQUENCE</scope>
    <source>
        <strain evidence="5">SAG 11-49</strain>
    </source>
</reference>
<dbReference type="EMBL" id="HBFB01021493">
    <property type="protein sequence ID" value="CAD8684926.1"/>
    <property type="molecule type" value="Transcribed_RNA"/>
</dbReference>
<evidence type="ECO:0000256" key="1">
    <source>
        <dbReference type="ARBA" id="ARBA00022763"/>
    </source>
</evidence>
<dbReference type="InterPro" id="IPR003265">
    <property type="entry name" value="HhH-GPD_domain"/>
</dbReference>
<accession>A0A6T8T4L8</accession>